<dbReference type="HOGENOM" id="CLU_388768_0_0_6"/>
<name>E4PJH9_MARAH</name>
<dbReference type="AlphaFoldDB" id="E4PJH9"/>
<dbReference type="Gene3D" id="3.40.50.720">
    <property type="entry name" value="NAD(P)-binding Rossmann-like Domain"/>
    <property type="match status" value="1"/>
</dbReference>
<dbReference type="KEGG" id="mad:HP15_1401"/>
<accession>E4PJH9</accession>
<protein>
    <submittedName>
        <fullName evidence="1">Shikimate/quinate 5-dehydrogenase</fullName>
    </submittedName>
</protein>
<evidence type="ECO:0000313" key="2">
    <source>
        <dbReference type="Proteomes" id="UP000007077"/>
    </source>
</evidence>
<dbReference type="EMBL" id="CP001978">
    <property type="protein sequence ID" value="ADP97165.1"/>
    <property type="molecule type" value="Genomic_DNA"/>
</dbReference>
<proteinExistence type="predicted"/>
<sequence length="703" mass="76101">MITTGKREDLNMKTVVSVSQGSGEYDYDIETSFLGQPFRIIRIGTDGDLSRAEAVLESVHPQADAIGLSMVHDHYEVGREQLEHPDTARLEACVPDKPVTTGAGLRAILQEWAVRHTQSELGHFFDNARVLFLNGQAGYRIARALSEHTENLFFADPYTDFGVPRLLTSLKQLETYTSLTAPIMFRPAAVKAVETILRTPLYRLGENLVKGSLHHAVSEAHVIVASIGDLENFTAKELDGKTVITSRVTDAAMDWMRSRKVAMVVDYSPWLEGRPVGVNVMEAMISAALSRTPDQLGPDDYLDVIQSLEIEPRILYPNGYRRVNRFAFVIHPLSQQYLTKTPPLDWVANVSPPVVMNLVEKAIAYSPPFIYSKVSGIRSPNGDEVEGWLITVGGTPREIMAHGPEFTYARLLQAAKLAKKLGAQIMGLGAFTKVVGDAGITVAKRAPLPITTGNSYSASGALWAAHDAMKKIGRVSIGPSGKAAGKAMVVGATGAIGSVCARLLAKAVDEIYLAAPEPAKLLALKESIEQETPGAIVHVAGSAERDLADMDMIVTATSGAGKRILDIMKVKPGCVITDVARPLDIPAEDVAKRPDVLVIESGEIQLPGEVHMKDIGLPKGIAYACLAETIVLALEARFENFTLGRNIEWEKVREIYKLGLKHGMKLAAISGVNGVFTEEDFERVRVLAASEEAPQAEGSSTPA</sequence>
<dbReference type="SUPFAM" id="SSF51735">
    <property type="entry name" value="NAD(P)-binding Rossmann-fold domains"/>
    <property type="match status" value="1"/>
</dbReference>
<evidence type="ECO:0000313" key="1">
    <source>
        <dbReference type="EMBL" id="ADP97165.1"/>
    </source>
</evidence>
<dbReference type="PATRIC" id="fig|225937.3.peg.1408"/>
<reference evidence="1 2" key="1">
    <citation type="journal article" date="2010" name="Stand. Genomic Sci.">
        <title>Complete genome sequence of Marinobacter adhaerens type strain (HP15), a diatom-interacting marine microorganism.</title>
        <authorList>
            <person name="Gardes A."/>
            <person name="Kaeppel E."/>
            <person name="Shehzad A."/>
            <person name="Seebah S."/>
            <person name="Teeling H."/>
            <person name="Yarza P."/>
            <person name="Glockner F.O."/>
            <person name="Grossart H.P."/>
            <person name="Ullrich M.S."/>
        </authorList>
    </citation>
    <scope>NUCLEOTIDE SEQUENCE [LARGE SCALE GENOMIC DNA]</scope>
    <source>
        <strain evidence="2">DSM 23420 / HP15</strain>
    </source>
</reference>
<reference evidence="2" key="2">
    <citation type="submission" date="2010-02" db="EMBL/GenBank/DDBJ databases">
        <title>Complete genome sequence of Marinobacter adhaerens type strain (HP15).</title>
        <authorList>
            <person name="Gaerdes A.A.M."/>
            <person name="Kaeppel E."/>
            <person name="Shezad A."/>
            <person name="Seebah S."/>
            <person name="Teeling H."/>
            <person name="Yarza P."/>
            <person name="Gloeckner F.O."/>
            <person name="Ullrich M.S."/>
        </authorList>
    </citation>
    <scope>NUCLEOTIDE SEQUENCE [LARGE SCALE GENOMIC DNA]</scope>
    <source>
        <strain evidence="2">DSM 23420 / HP15</strain>
    </source>
</reference>
<gene>
    <name evidence="1" type="ordered locus">HP15_1401</name>
</gene>
<organism evidence="1 2">
    <name type="scientific">Marinobacter adhaerens (strain DSM 23420 / HP15)</name>
    <dbReference type="NCBI Taxonomy" id="225937"/>
    <lineage>
        <taxon>Bacteria</taxon>
        <taxon>Pseudomonadati</taxon>
        <taxon>Pseudomonadota</taxon>
        <taxon>Gammaproteobacteria</taxon>
        <taxon>Pseudomonadales</taxon>
        <taxon>Marinobacteraceae</taxon>
        <taxon>Marinobacter</taxon>
    </lineage>
</organism>
<dbReference type="Proteomes" id="UP000007077">
    <property type="component" value="Chromosome"/>
</dbReference>
<dbReference type="eggNOG" id="COG5322">
    <property type="taxonomic scope" value="Bacteria"/>
</dbReference>
<dbReference type="InterPro" id="IPR036291">
    <property type="entry name" value="NAD(P)-bd_dom_sf"/>
</dbReference>
<dbReference type="STRING" id="225937.HP15_1401"/>